<keyword evidence="2" id="KW-1185">Reference proteome</keyword>
<sequence length="57" mass="5302">MPAEGDEAGAADGVAAGAGVVAGRTAEGAIAEEAEVVVAGASTIVSSALLSWRCAGT</sequence>
<proteinExistence type="predicted"/>
<reference evidence="1 2" key="2">
    <citation type="submission" date="2020-03" db="EMBL/GenBank/DDBJ databases">
        <authorList>
            <person name="Ichikawa N."/>
            <person name="Kimura A."/>
            <person name="Kitahashi Y."/>
            <person name="Uohara A."/>
        </authorList>
    </citation>
    <scope>NUCLEOTIDE SEQUENCE [LARGE SCALE GENOMIC DNA]</scope>
    <source>
        <strain evidence="1 2">NBRC 108639</strain>
    </source>
</reference>
<accession>A0A6V8K889</accession>
<comment type="caution">
    <text evidence="1">The sequence shown here is derived from an EMBL/GenBank/DDBJ whole genome shotgun (WGS) entry which is preliminary data.</text>
</comment>
<dbReference type="Proteomes" id="UP000482800">
    <property type="component" value="Unassembled WGS sequence"/>
</dbReference>
<gene>
    <name evidence="1" type="ORF">Phou_025190</name>
</gene>
<name>A0A6V8K889_9ACTN</name>
<organism evidence="1 2">
    <name type="scientific">Phytohabitans houttuyneae</name>
    <dbReference type="NCBI Taxonomy" id="1076126"/>
    <lineage>
        <taxon>Bacteria</taxon>
        <taxon>Bacillati</taxon>
        <taxon>Actinomycetota</taxon>
        <taxon>Actinomycetes</taxon>
        <taxon>Micromonosporales</taxon>
        <taxon>Micromonosporaceae</taxon>
    </lineage>
</organism>
<evidence type="ECO:0000313" key="2">
    <source>
        <dbReference type="Proteomes" id="UP000482800"/>
    </source>
</evidence>
<dbReference type="EMBL" id="BLPF01000001">
    <property type="protein sequence ID" value="GFJ78339.1"/>
    <property type="molecule type" value="Genomic_DNA"/>
</dbReference>
<protein>
    <submittedName>
        <fullName evidence="1">Uncharacterized protein</fullName>
    </submittedName>
</protein>
<dbReference type="AlphaFoldDB" id="A0A6V8K889"/>
<reference evidence="1 2" key="1">
    <citation type="submission" date="2020-03" db="EMBL/GenBank/DDBJ databases">
        <title>Whole genome shotgun sequence of Phytohabitans houttuyneae NBRC 108639.</title>
        <authorList>
            <person name="Komaki H."/>
            <person name="Tamura T."/>
        </authorList>
    </citation>
    <scope>NUCLEOTIDE SEQUENCE [LARGE SCALE GENOMIC DNA]</scope>
    <source>
        <strain evidence="1 2">NBRC 108639</strain>
    </source>
</reference>
<evidence type="ECO:0000313" key="1">
    <source>
        <dbReference type="EMBL" id="GFJ78339.1"/>
    </source>
</evidence>